<sequence>MEIKKFTVISALTILVCLILIFGVYVLPITPKSIIKTDNADDIANQIAYMNFLLTFLATLGTITGLAFALYGYYQTQKVPELVKKEVGKQIKEIREEMTGMVKSSLQAVVQLSERSVLGRHNYINPLSPLYDIEEAEATFPELWGLDYFKAIAKWYESYDLRYKDEAIQLMKKHIENNPHHIKAYIYLLFWYKIGRNHVEAIMVLNSLLKVKPELCYEEGLYKDLDWNISQEIVEARNKVLFEAEKRCFEMEKKLDRFFDFDTPTPLEEKLQKYKTNFEENIFKRQHFFPAYHRKTSLLR</sequence>
<protein>
    <submittedName>
        <fullName evidence="2">Uncharacterized protein</fullName>
    </submittedName>
</protein>
<gene>
    <name evidence="2" type="ORF">H1191_18950</name>
</gene>
<feature type="transmembrane region" description="Helical" evidence="1">
    <location>
        <begin position="48"/>
        <end position="74"/>
    </location>
</feature>
<dbReference type="RefSeq" id="WP_181754690.1">
    <property type="nucleotide sequence ID" value="NZ_JACEIQ010000031.1"/>
</dbReference>
<comment type="caution">
    <text evidence="2">The sequence shown here is derived from an EMBL/GenBank/DDBJ whole genome shotgun (WGS) entry which is preliminary data.</text>
</comment>
<evidence type="ECO:0000313" key="2">
    <source>
        <dbReference type="EMBL" id="MBA4496346.1"/>
    </source>
</evidence>
<name>A0A7W1WV04_9BACL</name>
<feature type="transmembrane region" description="Helical" evidence="1">
    <location>
        <begin position="6"/>
        <end position="27"/>
    </location>
</feature>
<evidence type="ECO:0000256" key="1">
    <source>
        <dbReference type="SAM" id="Phobius"/>
    </source>
</evidence>
<keyword evidence="1" id="KW-0472">Membrane</keyword>
<dbReference type="EMBL" id="JACEIQ010000031">
    <property type="protein sequence ID" value="MBA4496346.1"/>
    <property type="molecule type" value="Genomic_DNA"/>
</dbReference>
<proteinExistence type="predicted"/>
<keyword evidence="1" id="KW-1133">Transmembrane helix</keyword>
<dbReference type="InterPro" id="IPR011990">
    <property type="entry name" value="TPR-like_helical_dom_sf"/>
</dbReference>
<dbReference type="SUPFAM" id="SSF48452">
    <property type="entry name" value="TPR-like"/>
    <property type="match status" value="1"/>
</dbReference>
<keyword evidence="1" id="KW-0812">Transmembrane</keyword>
<organism evidence="2 3">
    <name type="scientific">Paenactinomyces guangxiensis</name>
    <dbReference type="NCBI Taxonomy" id="1490290"/>
    <lineage>
        <taxon>Bacteria</taxon>
        <taxon>Bacillati</taxon>
        <taxon>Bacillota</taxon>
        <taxon>Bacilli</taxon>
        <taxon>Bacillales</taxon>
        <taxon>Thermoactinomycetaceae</taxon>
        <taxon>Paenactinomyces</taxon>
    </lineage>
</organism>
<keyword evidence="3" id="KW-1185">Reference proteome</keyword>
<reference evidence="2 3" key="1">
    <citation type="submission" date="2020-07" db="EMBL/GenBank/DDBJ databases">
        <authorList>
            <person name="Feng H."/>
        </authorList>
    </citation>
    <scope>NUCLEOTIDE SEQUENCE [LARGE SCALE GENOMIC DNA]</scope>
    <source>
        <strain evidence="3">s-10</strain>
    </source>
</reference>
<evidence type="ECO:0000313" key="3">
    <source>
        <dbReference type="Proteomes" id="UP000535491"/>
    </source>
</evidence>
<accession>A0A7W1WV04</accession>
<dbReference type="Proteomes" id="UP000535491">
    <property type="component" value="Unassembled WGS sequence"/>
</dbReference>
<dbReference type="AlphaFoldDB" id="A0A7W1WV04"/>